<reference evidence="1" key="1">
    <citation type="submission" date="2019-11" db="EMBL/GenBank/DDBJ databases">
        <authorList>
            <person name="Feng L."/>
        </authorList>
    </citation>
    <scope>NUCLEOTIDE SEQUENCE</scope>
    <source>
        <strain evidence="1">CParaputrificumLFYP93</strain>
    </source>
</reference>
<gene>
    <name evidence="1" type="ORF">CPLFYP93_02523</name>
</gene>
<protein>
    <submittedName>
        <fullName evidence="1">Uncharacterized protein</fullName>
    </submittedName>
</protein>
<proteinExistence type="predicted"/>
<accession>A0A6N3FEY8</accession>
<sequence>MPSNEEFFEEFQKRLDKIKKDGYFIDFDDYDDFDNFEEIKKDSIIKFDAELKIPEKFGQVDLINGLLKTPARKQALISSFDISSDSDKVASEFLKGIIRDDGKVPVYFDFKDYILFSKVKGEYFKGIDFSEFEESVDEEVTVVAKVEKIDKYSKNIVLYDIYKDLLHLNREMRRSFSNSVNSEQVPEELTIKGKGIRLEILAIYK</sequence>
<dbReference type="Pfam" id="PF19952">
    <property type="entry name" value="DUF6414"/>
    <property type="match status" value="1"/>
</dbReference>
<evidence type="ECO:0000313" key="1">
    <source>
        <dbReference type="EMBL" id="VYU50615.1"/>
    </source>
</evidence>
<dbReference type="AlphaFoldDB" id="A0A6N3FEY8"/>
<dbReference type="InterPro" id="IPR045633">
    <property type="entry name" value="DUF6414"/>
</dbReference>
<name>A0A6N3FEY8_9CLOT</name>
<dbReference type="EMBL" id="CACRTV010000058">
    <property type="protein sequence ID" value="VYU50615.1"/>
    <property type="molecule type" value="Genomic_DNA"/>
</dbReference>
<organism evidence="1">
    <name type="scientific">Clostridium paraputrificum</name>
    <dbReference type="NCBI Taxonomy" id="29363"/>
    <lineage>
        <taxon>Bacteria</taxon>
        <taxon>Bacillati</taxon>
        <taxon>Bacillota</taxon>
        <taxon>Clostridia</taxon>
        <taxon>Eubacteriales</taxon>
        <taxon>Clostridiaceae</taxon>
        <taxon>Clostridium</taxon>
    </lineage>
</organism>